<feature type="compositionally biased region" description="Low complexity" evidence="1">
    <location>
        <begin position="168"/>
        <end position="185"/>
    </location>
</feature>
<feature type="region of interest" description="Disordered" evidence="1">
    <location>
        <begin position="150"/>
        <end position="212"/>
    </location>
</feature>
<dbReference type="EMBL" id="OE840252">
    <property type="protein sequence ID" value="CAD7589938.1"/>
    <property type="molecule type" value="Genomic_DNA"/>
</dbReference>
<reference evidence="2" key="1">
    <citation type="submission" date="2020-11" db="EMBL/GenBank/DDBJ databases">
        <authorList>
            <person name="Tran Van P."/>
        </authorList>
    </citation>
    <scope>NUCLEOTIDE SEQUENCE</scope>
</reference>
<proteinExistence type="predicted"/>
<name>A0A7R9JUR8_TIMGE</name>
<sequence length="212" mass="22508">MASLVLSDSSQLTSDSQQLGEREQLAALSLVTGYMHLLGSALQDVFTSKVHFEKVVIGLVQVARLDTSGVSVLGAPEIIDWVFILTALHSLLSPSLRHLGAKVTPSHPSSPHHDICVPRLPLLTLPPLTAPSKCLGYPLLPLPSTAPSECRGYPFSPSPSQLSAEAIPSLSSPPSSTVPSTPQDPLTLPPTFSHTIPSLKTSFRNPSSQLQK</sequence>
<evidence type="ECO:0000313" key="2">
    <source>
        <dbReference type="EMBL" id="CAD7589938.1"/>
    </source>
</evidence>
<gene>
    <name evidence="2" type="ORF">TGEB3V08_LOCUS3829</name>
</gene>
<accession>A0A7R9JUR8</accession>
<evidence type="ECO:0000256" key="1">
    <source>
        <dbReference type="SAM" id="MobiDB-lite"/>
    </source>
</evidence>
<protein>
    <submittedName>
        <fullName evidence="2">Uncharacterized protein</fullName>
    </submittedName>
</protein>
<dbReference type="Pfam" id="PF24176">
    <property type="entry name" value="TPR_TTI1_2nd"/>
    <property type="match status" value="1"/>
</dbReference>
<feature type="compositionally biased region" description="Polar residues" evidence="1">
    <location>
        <begin position="190"/>
        <end position="212"/>
    </location>
</feature>
<organism evidence="2">
    <name type="scientific">Timema genevievae</name>
    <name type="common">Walking stick</name>
    <dbReference type="NCBI Taxonomy" id="629358"/>
    <lineage>
        <taxon>Eukaryota</taxon>
        <taxon>Metazoa</taxon>
        <taxon>Ecdysozoa</taxon>
        <taxon>Arthropoda</taxon>
        <taxon>Hexapoda</taxon>
        <taxon>Insecta</taxon>
        <taxon>Pterygota</taxon>
        <taxon>Neoptera</taxon>
        <taxon>Polyneoptera</taxon>
        <taxon>Phasmatodea</taxon>
        <taxon>Timematodea</taxon>
        <taxon>Timematoidea</taxon>
        <taxon>Timematidae</taxon>
        <taxon>Timema</taxon>
    </lineage>
</organism>
<dbReference type="AlphaFoldDB" id="A0A7R9JUR8"/>